<dbReference type="SUPFAM" id="SSF52540">
    <property type="entry name" value="P-loop containing nucleoside triphosphate hydrolases"/>
    <property type="match status" value="1"/>
</dbReference>
<protein>
    <submittedName>
        <fullName evidence="1">AAA family ATPase</fullName>
    </submittedName>
</protein>
<gene>
    <name evidence="1" type="ORF">ABZ510_30750</name>
</gene>
<dbReference type="RefSeq" id="WP_063834194.1">
    <property type="nucleotide sequence ID" value="NZ_JBEYBD010000005.1"/>
</dbReference>
<dbReference type="Proteomes" id="UP001550628">
    <property type="component" value="Unassembled WGS sequence"/>
</dbReference>
<comment type="caution">
    <text evidence="1">The sequence shown here is derived from an EMBL/GenBank/DDBJ whole genome shotgun (WGS) entry which is preliminary data.</text>
</comment>
<dbReference type="Pfam" id="PF13671">
    <property type="entry name" value="AAA_33"/>
    <property type="match status" value="1"/>
</dbReference>
<evidence type="ECO:0000313" key="2">
    <source>
        <dbReference type="Proteomes" id="UP001550628"/>
    </source>
</evidence>
<dbReference type="InterPro" id="IPR027417">
    <property type="entry name" value="P-loop_NTPase"/>
</dbReference>
<sequence>MDKLLVLVNGLPGSGKSTLGATLASVLRAEFLSKDAVKEALAGCLTEIDAVPDLGGIAMDTVWASARAAPRDVVVDSWWFRPRDLRFAQTGVELVAPGRFVEIWCDATTEVARARYAARQRPALYRDEQRLAADWDIWAARATPLGFGPVLPVDTTRPVDHAELAAEIARVAARPAFDTGPPHCG</sequence>
<dbReference type="EMBL" id="JBEYBF010000034">
    <property type="protein sequence ID" value="MEU1956215.1"/>
    <property type="molecule type" value="Genomic_DNA"/>
</dbReference>
<name>A0ABV2WZ95_9NOCA</name>
<proteinExistence type="predicted"/>
<accession>A0ABV2WZ95</accession>
<keyword evidence="2" id="KW-1185">Reference proteome</keyword>
<reference evidence="1 2" key="1">
    <citation type="submission" date="2024-06" db="EMBL/GenBank/DDBJ databases">
        <title>The Natural Products Discovery Center: Release of the First 8490 Sequenced Strains for Exploring Actinobacteria Biosynthetic Diversity.</title>
        <authorList>
            <person name="Kalkreuter E."/>
            <person name="Kautsar S.A."/>
            <person name="Yang D."/>
            <person name="Bader C.D."/>
            <person name="Teijaro C.N."/>
            <person name="Fluegel L."/>
            <person name="Davis C.M."/>
            <person name="Simpson J.R."/>
            <person name="Lauterbach L."/>
            <person name="Steele A.D."/>
            <person name="Gui C."/>
            <person name="Meng S."/>
            <person name="Li G."/>
            <person name="Viehrig K."/>
            <person name="Ye F."/>
            <person name="Su P."/>
            <person name="Kiefer A.F."/>
            <person name="Nichols A."/>
            <person name="Cepeda A.J."/>
            <person name="Yan W."/>
            <person name="Fan B."/>
            <person name="Jiang Y."/>
            <person name="Adhikari A."/>
            <person name="Zheng C.-J."/>
            <person name="Schuster L."/>
            <person name="Cowan T.M."/>
            <person name="Smanski M.J."/>
            <person name="Chevrette M.G."/>
            <person name="De Carvalho L.P.S."/>
            <person name="Shen B."/>
        </authorList>
    </citation>
    <scope>NUCLEOTIDE SEQUENCE [LARGE SCALE GENOMIC DNA]</scope>
    <source>
        <strain evidence="1 2">NPDC019708</strain>
    </source>
</reference>
<evidence type="ECO:0000313" key="1">
    <source>
        <dbReference type="EMBL" id="MEU1956215.1"/>
    </source>
</evidence>
<organism evidence="1 2">
    <name type="scientific">Nocardia rhamnosiphila</name>
    <dbReference type="NCBI Taxonomy" id="426716"/>
    <lineage>
        <taxon>Bacteria</taxon>
        <taxon>Bacillati</taxon>
        <taxon>Actinomycetota</taxon>
        <taxon>Actinomycetes</taxon>
        <taxon>Mycobacteriales</taxon>
        <taxon>Nocardiaceae</taxon>
        <taxon>Nocardia</taxon>
    </lineage>
</organism>
<dbReference type="Gene3D" id="3.40.50.300">
    <property type="entry name" value="P-loop containing nucleotide triphosphate hydrolases"/>
    <property type="match status" value="1"/>
</dbReference>